<comment type="similarity">
    <text evidence="1 8">Belongs to the mannose-6-phosphate isomerase type 2 family.</text>
</comment>
<dbReference type="NCBIfam" id="TIGR01479">
    <property type="entry name" value="GMP_PMI"/>
    <property type="match status" value="1"/>
</dbReference>
<evidence type="ECO:0000256" key="3">
    <source>
        <dbReference type="ARBA" id="ARBA00022679"/>
    </source>
</evidence>
<keyword evidence="3 12" id="KW-0808">Transferase</keyword>
<dbReference type="Proteomes" id="UP000033874">
    <property type="component" value="Unassembled WGS sequence"/>
</dbReference>
<dbReference type="STRING" id="56193.YP76_25655"/>
<keyword evidence="6" id="KW-0342">GTP-binding</keyword>
<evidence type="ECO:0000259" key="9">
    <source>
        <dbReference type="Pfam" id="PF00483"/>
    </source>
</evidence>
<dbReference type="InterPro" id="IPR005835">
    <property type="entry name" value="NTP_transferase_dom"/>
</dbReference>
<dbReference type="GO" id="GO:0000271">
    <property type="term" value="P:polysaccharide biosynthetic process"/>
    <property type="evidence" value="ECO:0007669"/>
    <property type="project" value="InterPro"/>
</dbReference>
<evidence type="ECO:0000256" key="8">
    <source>
        <dbReference type="RuleBase" id="RU004190"/>
    </source>
</evidence>
<accession>A0A0M3AKI9</accession>
<gene>
    <name evidence="12" type="primary">cpsB</name>
    <name evidence="12" type="ORF">YP76_25655</name>
</gene>
<reference evidence="12 13" key="1">
    <citation type="submission" date="2015-04" db="EMBL/GenBank/DDBJ databases">
        <title>Genome sequence of aromatic hydrocarbons-degrading Sphingobium chungbukense DJ77.</title>
        <authorList>
            <person name="Kim Y.-C."/>
            <person name="Chae J.-C."/>
        </authorList>
    </citation>
    <scope>NUCLEOTIDE SEQUENCE [LARGE SCALE GENOMIC DNA]</scope>
    <source>
        <strain evidence="12 13">DJ77</strain>
    </source>
</reference>
<dbReference type="InterPro" id="IPR049577">
    <property type="entry name" value="GMPP_N"/>
</dbReference>
<dbReference type="EMBL" id="LBIC01000021">
    <property type="protein sequence ID" value="KKW89461.1"/>
    <property type="molecule type" value="Genomic_DNA"/>
</dbReference>
<dbReference type="SUPFAM" id="SSF53448">
    <property type="entry name" value="Nucleotide-diphospho-sugar transferases"/>
    <property type="match status" value="1"/>
</dbReference>
<evidence type="ECO:0000256" key="4">
    <source>
        <dbReference type="ARBA" id="ARBA00022695"/>
    </source>
</evidence>
<evidence type="ECO:0000256" key="2">
    <source>
        <dbReference type="ARBA" id="ARBA00012387"/>
    </source>
</evidence>
<dbReference type="PANTHER" id="PTHR46390">
    <property type="entry name" value="MANNOSE-1-PHOSPHATE GUANYLYLTRANSFERASE"/>
    <property type="match status" value="1"/>
</dbReference>
<protein>
    <recommendedName>
        <fullName evidence="2">mannose-1-phosphate guanylyltransferase</fullName>
        <ecNumber evidence="2">2.7.7.13</ecNumber>
    </recommendedName>
</protein>
<evidence type="ECO:0000313" key="13">
    <source>
        <dbReference type="Proteomes" id="UP000033874"/>
    </source>
</evidence>
<dbReference type="EC" id="2.7.7.13" evidence="2"/>
<dbReference type="InterPro" id="IPR014710">
    <property type="entry name" value="RmlC-like_jellyroll"/>
</dbReference>
<dbReference type="PANTHER" id="PTHR46390:SF1">
    <property type="entry name" value="MANNOSE-1-PHOSPHATE GUANYLYLTRANSFERASE"/>
    <property type="match status" value="1"/>
</dbReference>
<keyword evidence="5" id="KW-0547">Nucleotide-binding</keyword>
<sequence length="482" mass="51630">MSDQSARVTPVILAGGSGTRLWPLSRKSYPKQFVPLLGEDTLFRSVVRRLSGDGEGYGFARPVVLTNATFRFIVAEQLAQEGVDAEAIMIEPSVRNTAPAILAAALHLIAHDPEAVMLVAPSDQVVPDADAFRAAVSRGLGAARAGDLVTFGIAPTRPETGYGYLQVVAKPDGSGEPIKLARFVEKPNAERAGEMLARGDHLWNAGIFLFAAKDLVAAFEAHAPDVLAAVVPAVEQAEGDLGFLRLAPESWGRAPDISIDYAIMERAGNLSVVPYDSGWSDLGGWDAVWSHAGPDGDGVTVSGGATAIDCSDTLLRSDSEGMELVGIGLSNIIAVAMNDAVLIADKSRAQDVKLAVEALKAKGAVQAESFPKDHRPWGWVEGLLAGERFQVKRITVQPGQSLSLQSHFHRSEHWIVVEGTAKVTVDEKVTLLTENQSLYVPAGAKHRVENPGKIPVVFIEVQTGTYLGEDDIVRYEDRYARK</sequence>
<evidence type="ECO:0000256" key="6">
    <source>
        <dbReference type="ARBA" id="ARBA00023134"/>
    </source>
</evidence>
<dbReference type="GO" id="GO:0004475">
    <property type="term" value="F:mannose-1-phosphate guanylyltransferase (GTP) activity"/>
    <property type="evidence" value="ECO:0007669"/>
    <property type="project" value="UniProtKB-EC"/>
</dbReference>
<name>A0A0M3AKI9_9SPHN</name>
<dbReference type="CDD" id="cd02213">
    <property type="entry name" value="cupin_PMI_typeII_C"/>
    <property type="match status" value="1"/>
</dbReference>
<dbReference type="InterPro" id="IPR001538">
    <property type="entry name" value="Man6P_isomerase-2_C"/>
</dbReference>
<evidence type="ECO:0000313" key="12">
    <source>
        <dbReference type="EMBL" id="KKW89461.1"/>
    </source>
</evidence>
<dbReference type="GO" id="GO:0009298">
    <property type="term" value="P:GDP-mannose biosynthetic process"/>
    <property type="evidence" value="ECO:0007669"/>
    <property type="project" value="TreeGrafter"/>
</dbReference>
<evidence type="ECO:0000256" key="5">
    <source>
        <dbReference type="ARBA" id="ARBA00022741"/>
    </source>
</evidence>
<dbReference type="InterPro" id="IPR029044">
    <property type="entry name" value="Nucleotide-diphossugar_trans"/>
</dbReference>
<dbReference type="SUPFAM" id="SSF51182">
    <property type="entry name" value="RmlC-like cupins"/>
    <property type="match status" value="1"/>
</dbReference>
<feature type="domain" description="Nucleotidyl transferase" evidence="9">
    <location>
        <begin position="10"/>
        <end position="290"/>
    </location>
</feature>
<comment type="caution">
    <text evidence="12">The sequence shown here is derived from an EMBL/GenBank/DDBJ whole genome shotgun (WGS) entry which is preliminary data.</text>
</comment>
<organism evidence="12 13">
    <name type="scientific">Sphingobium chungbukense</name>
    <dbReference type="NCBI Taxonomy" id="56193"/>
    <lineage>
        <taxon>Bacteria</taxon>
        <taxon>Pseudomonadati</taxon>
        <taxon>Pseudomonadota</taxon>
        <taxon>Alphaproteobacteria</taxon>
        <taxon>Sphingomonadales</taxon>
        <taxon>Sphingomonadaceae</taxon>
        <taxon>Sphingobium</taxon>
    </lineage>
</organism>
<keyword evidence="4 12" id="KW-0548">Nucleotidyltransferase</keyword>
<keyword evidence="13" id="KW-1185">Reference proteome</keyword>
<dbReference type="InterPro" id="IPR051161">
    <property type="entry name" value="Mannose-6P_isomerase_type2"/>
</dbReference>
<evidence type="ECO:0000259" key="10">
    <source>
        <dbReference type="Pfam" id="PF01050"/>
    </source>
</evidence>
<dbReference type="Gene3D" id="3.90.550.10">
    <property type="entry name" value="Spore Coat Polysaccharide Biosynthesis Protein SpsA, Chain A"/>
    <property type="match status" value="1"/>
</dbReference>
<proteinExistence type="inferred from homology"/>
<dbReference type="Pfam" id="PF22640">
    <property type="entry name" value="ManC_GMP_beta-helix"/>
    <property type="match status" value="1"/>
</dbReference>
<dbReference type="AlphaFoldDB" id="A0A0M3AKI9"/>
<feature type="domain" description="MannoseP isomerase/GMP-like beta-helix" evidence="11">
    <location>
        <begin position="307"/>
        <end position="359"/>
    </location>
</feature>
<dbReference type="Gene3D" id="2.60.120.10">
    <property type="entry name" value="Jelly Rolls"/>
    <property type="match status" value="1"/>
</dbReference>
<dbReference type="GO" id="GO:0005525">
    <property type="term" value="F:GTP binding"/>
    <property type="evidence" value="ECO:0007669"/>
    <property type="project" value="UniProtKB-KW"/>
</dbReference>
<dbReference type="InterPro" id="IPR006375">
    <property type="entry name" value="Man1P_GuaTrfase/Man6P_Isoase"/>
</dbReference>
<comment type="catalytic activity">
    <reaction evidence="7">
        <text>alpha-D-mannose 1-phosphate + GTP + H(+) = GDP-alpha-D-mannose + diphosphate</text>
        <dbReference type="Rhea" id="RHEA:15229"/>
        <dbReference type="ChEBI" id="CHEBI:15378"/>
        <dbReference type="ChEBI" id="CHEBI:33019"/>
        <dbReference type="ChEBI" id="CHEBI:37565"/>
        <dbReference type="ChEBI" id="CHEBI:57527"/>
        <dbReference type="ChEBI" id="CHEBI:58409"/>
        <dbReference type="EC" id="2.7.7.13"/>
    </reaction>
</comment>
<dbReference type="PATRIC" id="fig|56193.3.peg.5417"/>
<evidence type="ECO:0000256" key="7">
    <source>
        <dbReference type="ARBA" id="ARBA00047343"/>
    </source>
</evidence>
<dbReference type="RefSeq" id="WP_046766206.1">
    <property type="nucleotide sequence ID" value="NZ_LBIC01000021.1"/>
</dbReference>
<dbReference type="CDD" id="cd02509">
    <property type="entry name" value="GDP-M1P_Guanylyltransferase"/>
    <property type="match status" value="1"/>
</dbReference>
<dbReference type="Pfam" id="PF00483">
    <property type="entry name" value="NTP_transferase"/>
    <property type="match status" value="1"/>
</dbReference>
<evidence type="ECO:0000259" key="11">
    <source>
        <dbReference type="Pfam" id="PF22640"/>
    </source>
</evidence>
<evidence type="ECO:0000256" key="1">
    <source>
        <dbReference type="ARBA" id="ARBA00006115"/>
    </source>
</evidence>
<dbReference type="InterPro" id="IPR054566">
    <property type="entry name" value="ManC/GMP-like_b-helix"/>
</dbReference>
<feature type="domain" description="Mannose-6-phosphate isomerase type II C-terminal" evidence="10">
    <location>
        <begin position="368"/>
        <end position="477"/>
    </location>
</feature>
<dbReference type="FunFam" id="2.60.120.10:FF:000032">
    <property type="entry name" value="Mannose-1-phosphate guanylyltransferase/mannose-6-phosphate isomerase"/>
    <property type="match status" value="1"/>
</dbReference>
<dbReference type="InterPro" id="IPR011051">
    <property type="entry name" value="RmlC_Cupin_sf"/>
</dbReference>
<dbReference type="Pfam" id="PF01050">
    <property type="entry name" value="MannoseP_isomer"/>
    <property type="match status" value="1"/>
</dbReference>